<dbReference type="InterPro" id="IPR001128">
    <property type="entry name" value="Cyt_P450"/>
</dbReference>
<dbReference type="EMBL" id="CP093343">
    <property type="protein sequence ID" value="WOG81802.1"/>
    <property type="molecule type" value="Genomic_DNA"/>
</dbReference>
<dbReference type="PRINTS" id="PR00463">
    <property type="entry name" value="EP450I"/>
</dbReference>
<reference evidence="14" key="2">
    <citation type="submission" date="2022-03" db="EMBL/GenBank/DDBJ databases">
        <title>Draft title - Genomic analysis of global carrot germplasm unveils the trajectory of domestication and the origin of high carotenoid orange carrot.</title>
        <authorList>
            <person name="Iorizzo M."/>
            <person name="Ellison S."/>
            <person name="Senalik D."/>
            <person name="Macko-Podgorni A."/>
            <person name="Grzebelus D."/>
            <person name="Bostan H."/>
            <person name="Rolling W."/>
            <person name="Curaba J."/>
            <person name="Simon P."/>
        </authorList>
    </citation>
    <scope>NUCLEOTIDE SEQUENCE</scope>
    <source>
        <tissue evidence="14">Leaf</tissue>
    </source>
</reference>
<accession>A0A166G1W7</accession>
<dbReference type="PANTHER" id="PTHR47943">
    <property type="entry name" value="CYTOCHROME P450 93A3-LIKE"/>
    <property type="match status" value="1"/>
</dbReference>
<dbReference type="GO" id="GO:0004497">
    <property type="term" value="F:monooxygenase activity"/>
    <property type="evidence" value="ECO:0007669"/>
    <property type="project" value="UniProtKB-KW"/>
</dbReference>
<dbReference type="KEGG" id="dcr:108197992"/>
<dbReference type="Pfam" id="PF00067">
    <property type="entry name" value="p450"/>
    <property type="match status" value="1"/>
</dbReference>
<keyword evidence="10 13" id="KW-0503">Monooxygenase</keyword>
<evidence type="ECO:0000256" key="2">
    <source>
        <dbReference type="ARBA" id="ARBA00004111"/>
    </source>
</evidence>
<dbReference type="OMA" id="HESMESC"/>
<keyword evidence="7" id="KW-0492">Microsome</keyword>
<evidence type="ECO:0000256" key="10">
    <source>
        <dbReference type="ARBA" id="ARBA00023033"/>
    </source>
</evidence>
<keyword evidence="4 12" id="KW-0349">Heme</keyword>
<evidence type="ECO:0000256" key="8">
    <source>
        <dbReference type="ARBA" id="ARBA00023002"/>
    </source>
</evidence>
<keyword evidence="15" id="KW-1185">Reference proteome</keyword>
<dbReference type="InterPro" id="IPR002401">
    <property type="entry name" value="Cyt_P450_E_grp-I"/>
</dbReference>
<evidence type="ECO:0000256" key="5">
    <source>
        <dbReference type="ARBA" id="ARBA00022723"/>
    </source>
</evidence>
<evidence type="ECO:0000256" key="13">
    <source>
        <dbReference type="RuleBase" id="RU000461"/>
    </source>
</evidence>
<dbReference type="GO" id="GO:0005506">
    <property type="term" value="F:iron ion binding"/>
    <property type="evidence" value="ECO:0007669"/>
    <property type="project" value="InterPro"/>
</dbReference>
<evidence type="ECO:0000256" key="6">
    <source>
        <dbReference type="ARBA" id="ARBA00022824"/>
    </source>
</evidence>
<keyword evidence="5 12" id="KW-0479">Metal-binding</keyword>
<dbReference type="OrthoDB" id="2789670at2759"/>
<dbReference type="PROSITE" id="PS00086">
    <property type="entry name" value="CYTOCHROME_P450"/>
    <property type="match status" value="1"/>
</dbReference>
<organism evidence="14 15">
    <name type="scientific">Daucus carota subsp. sativus</name>
    <name type="common">Carrot</name>
    <dbReference type="NCBI Taxonomy" id="79200"/>
    <lineage>
        <taxon>Eukaryota</taxon>
        <taxon>Viridiplantae</taxon>
        <taxon>Streptophyta</taxon>
        <taxon>Embryophyta</taxon>
        <taxon>Tracheophyta</taxon>
        <taxon>Spermatophyta</taxon>
        <taxon>Magnoliopsida</taxon>
        <taxon>eudicotyledons</taxon>
        <taxon>Gunneridae</taxon>
        <taxon>Pentapetalae</taxon>
        <taxon>asterids</taxon>
        <taxon>campanulids</taxon>
        <taxon>Apiales</taxon>
        <taxon>Apiaceae</taxon>
        <taxon>Apioideae</taxon>
        <taxon>Scandiceae</taxon>
        <taxon>Daucinae</taxon>
        <taxon>Daucus</taxon>
        <taxon>Daucus sect. Daucus</taxon>
    </lineage>
</organism>
<dbReference type="GO" id="GO:0016705">
    <property type="term" value="F:oxidoreductase activity, acting on paired donors, with incorporation or reduction of molecular oxygen"/>
    <property type="evidence" value="ECO:0007669"/>
    <property type="project" value="InterPro"/>
</dbReference>
<keyword evidence="9 12" id="KW-0408">Iron</keyword>
<dbReference type="Proteomes" id="UP000077755">
    <property type="component" value="Chromosome 1"/>
</dbReference>
<name>A0A166G1W7_DAUCS</name>
<reference evidence="14" key="1">
    <citation type="journal article" date="2016" name="Nat. Genet.">
        <title>A high-quality carrot genome assembly provides new insights into carotenoid accumulation and asterid genome evolution.</title>
        <authorList>
            <person name="Iorizzo M."/>
            <person name="Ellison S."/>
            <person name="Senalik D."/>
            <person name="Zeng P."/>
            <person name="Satapoomin P."/>
            <person name="Huang J."/>
            <person name="Bowman M."/>
            <person name="Iovene M."/>
            <person name="Sanseverino W."/>
            <person name="Cavagnaro P."/>
            <person name="Yildiz M."/>
            <person name="Macko-Podgorni A."/>
            <person name="Moranska E."/>
            <person name="Grzebelus E."/>
            <person name="Grzebelus D."/>
            <person name="Ashrafi H."/>
            <person name="Zheng Z."/>
            <person name="Cheng S."/>
            <person name="Spooner D."/>
            <person name="Van Deynze A."/>
            <person name="Simon P."/>
        </authorList>
    </citation>
    <scope>NUCLEOTIDE SEQUENCE</scope>
    <source>
        <tissue evidence="14">Leaf</tissue>
    </source>
</reference>
<evidence type="ECO:0000256" key="1">
    <source>
        <dbReference type="ARBA" id="ARBA00001971"/>
    </source>
</evidence>
<dbReference type="CDD" id="cd11072">
    <property type="entry name" value="CYP71-like"/>
    <property type="match status" value="1"/>
</dbReference>
<gene>
    <name evidence="14" type="ORF">DCAR_0100953</name>
</gene>
<keyword evidence="6" id="KW-0256">Endoplasmic reticulum</keyword>
<proteinExistence type="inferred from homology"/>
<comment type="similarity">
    <text evidence="3 13">Belongs to the cytochrome P450 family.</text>
</comment>
<comment type="subcellular location">
    <subcellularLocation>
        <location evidence="2">Microsome membrane</location>
        <topology evidence="2">Single-pass membrane protein</topology>
    </subcellularLocation>
</comment>
<evidence type="ECO:0000256" key="12">
    <source>
        <dbReference type="PIRSR" id="PIRSR602401-1"/>
    </source>
</evidence>
<evidence type="ECO:0000313" key="15">
    <source>
        <dbReference type="Proteomes" id="UP000077755"/>
    </source>
</evidence>
<dbReference type="SUPFAM" id="SSF48264">
    <property type="entry name" value="Cytochrome P450"/>
    <property type="match status" value="1"/>
</dbReference>
<dbReference type="PANTHER" id="PTHR47943:SF2">
    <property type="entry name" value="CYTOCHROME P450"/>
    <property type="match status" value="1"/>
</dbReference>
<dbReference type="Gene3D" id="1.10.630.10">
    <property type="entry name" value="Cytochrome P450"/>
    <property type="match status" value="1"/>
</dbReference>
<evidence type="ECO:0000256" key="11">
    <source>
        <dbReference type="ARBA" id="ARBA00023136"/>
    </source>
</evidence>
<evidence type="ECO:0000256" key="9">
    <source>
        <dbReference type="ARBA" id="ARBA00023004"/>
    </source>
</evidence>
<sequence length="497" mass="56502">MAWTWIVLVAVVALVYLFHPWMKKTSHRNLPPGPKGLPIIGHLHLLSKNPHQDLQKLAEKHGPIMSMRFGFVPNIIVSSPEAAKQFLKTHDLNFASRPSLEAAKHISYEEKSLTFATYGPYWRDMRKLCTMELLSNLKISSFQSIRNGELNELVKILKHAAQEQVAVDISTRIQSMSSDVSCQMVFGKKFEDKELDERGFKGVIQEGMKLAVAFNVGDYFPYIGALDLQGLTKKMKAISKVWDRFLEKILEEHDHPKEQGETKDFVDTMLGIMKSGDSEFEFDRTHVKAILLDMLAASAETSATAIEWTLSELLRHPRIIKKVQEELEQVVGMDKMVEESDLERLEYLEMVIKEAMRLHPVAALLLPHLSIEDCTVDGFFIPKNSRVSINVWAIGRDPKVWTDAEKFIPERFVGSNIDLRGRDFELLPFGTGRRGCPGMQLGLTMVRLVVAQLVHCFDWDLPNGMQGSELDMTEEFSLVVGRATHLMVIPTCRLKKR</sequence>
<evidence type="ECO:0000256" key="4">
    <source>
        <dbReference type="ARBA" id="ARBA00022617"/>
    </source>
</evidence>
<comment type="cofactor">
    <cofactor evidence="1 12">
        <name>heme</name>
        <dbReference type="ChEBI" id="CHEBI:30413"/>
    </cofactor>
</comment>
<feature type="binding site" description="axial binding residue" evidence="12">
    <location>
        <position position="436"/>
    </location>
    <ligand>
        <name>heme</name>
        <dbReference type="ChEBI" id="CHEBI:30413"/>
    </ligand>
    <ligandPart>
        <name>Fe</name>
        <dbReference type="ChEBI" id="CHEBI:18248"/>
    </ligandPart>
</feature>
<dbReference type="GO" id="GO:0020037">
    <property type="term" value="F:heme binding"/>
    <property type="evidence" value="ECO:0007669"/>
    <property type="project" value="InterPro"/>
</dbReference>
<dbReference type="PRINTS" id="PR00385">
    <property type="entry name" value="P450"/>
</dbReference>
<protein>
    <submittedName>
        <fullName evidence="14">Uncharacterized protein</fullName>
    </submittedName>
</protein>
<dbReference type="FunFam" id="1.10.630.10:FF:000011">
    <property type="entry name" value="Cytochrome P450 83B1"/>
    <property type="match status" value="1"/>
</dbReference>
<dbReference type="Gramene" id="KZN08448">
    <property type="protein sequence ID" value="KZN08448"/>
    <property type="gene ID" value="DCAR_000994"/>
</dbReference>
<evidence type="ECO:0000256" key="7">
    <source>
        <dbReference type="ARBA" id="ARBA00022848"/>
    </source>
</evidence>
<dbReference type="AlphaFoldDB" id="A0A166G1W7"/>
<dbReference type="InterPro" id="IPR036396">
    <property type="entry name" value="Cyt_P450_sf"/>
</dbReference>
<dbReference type="InterPro" id="IPR017972">
    <property type="entry name" value="Cyt_P450_CS"/>
</dbReference>
<keyword evidence="8 13" id="KW-0560">Oxidoreductase</keyword>
<evidence type="ECO:0000313" key="14">
    <source>
        <dbReference type="EMBL" id="WOG81802.1"/>
    </source>
</evidence>
<evidence type="ECO:0000256" key="3">
    <source>
        <dbReference type="ARBA" id="ARBA00010617"/>
    </source>
</evidence>
<keyword evidence="11" id="KW-0472">Membrane</keyword>